<keyword evidence="2" id="KW-0813">Transport</keyword>
<evidence type="ECO:0000256" key="6">
    <source>
        <dbReference type="ARBA" id="ARBA00023136"/>
    </source>
</evidence>
<proteinExistence type="predicted"/>
<dbReference type="GO" id="GO:0005886">
    <property type="term" value="C:plasma membrane"/>
    <property type="evidence" value="ECO:0007669"/>
    <property type="project" value="UniProtKB-SubCell"/>
</dbReference>
<accession>A0A4U9HLV8</accession>
<keyword evidence="3" id="KW-1003">Cell membrane</keyword>
<dbReference type="InterPro" id="IPR011701">
    <property type="entry name" value="MFS"/>
</dbReference>
<feature type="transmembrane region" description="Helical" evidence="7">
    <location>
        <begin position="73"/>
        <end position="91"/>
    </location>
</feature>
<evidence type="ECO:0000256" key="5">
    <source>
        <dbReference type="ARBA" id="ARBA00022989"/>
    </source>
</evidence>
<feature type="transmembrane region" description="Helical" evidence="7">
    <location>
        <begin position="283"/>
        <end position="301"/>
    </location>
</feature>
<feature type="transmembrane region" description="Helical" evidence="7">
    <location>
        <begin position="247"/>
        <end position="271"/>
    </location>
</feature>
<evidence type="ECO:0000256" key="2">
    <source>
        <dbReference type="ARBA" id="ARBA00022448"/>
    </source>
</evidence>
<evidence type="ECO:0000256" key="1">
    <source>
        <dbReference type="ARBA" id="ARBA00004651"/>
    </source>
</evidence>
<feature type="transmembrane region" description="Helical" evidence="7">
    <location>
        <begin position="34"/>
        <end position="53"/>
    </location>
</feature>
<sequence length="431" mass="44270">MFITAKGRKFQEKEMSDGVAVEEAAKVKSGASHFAILLFLALALMSALLNSSAPTPLYPLYQHELGLTSVSLTIIYGAYAGGVLISLFGVGNMAGKVRDLRSMIVPALLVVLAGALLFSMADSFVMMFMARLLAGIGTGALTGAANIALVRFGPKDGGKVAALIATLSFTTGLALGPIFSGLALQTGFYTTSLPFIIIMAVAAIAALGVMLKWPGSAAVAPAGDVQSTAAPAKSSLADGLRATGIKFYLCAGALFTCWAVAASILAIGPNVAEKLLGMHSRGMYGYVIAVYLVIAGISQILSRRINARHSLMFGCLAQALSVVVFAEAIQIHSLGLAAAGMVIAGYAYGAIFVGSATLVNLISPKSSHARLISLFLCDCLYRQLGADPVGGSYRPCQPAAGGEFTVYGQCSGMPRLGAAGNASGIPALSLR</sequence>
<evidence type="ECO:0000259" key="8">
    <source>
        <dbReference type="PROSITE" id="PS50850"/>
    </source>
</evidence>
<gene>
    <name evidence="9" type="ORF">NCTC12971_03928</name>
</gene>
<evidence type="ECO:0000256" key="3">
    <source>
        <dbReference type="ARBA" id="ARBA00022475"/>
    </source>
</evidence>
<reference evidence="9 10" key="1">
    <citation type="submission" date="2019-05" db="EMBL/GenBank/DDBJ databases">
        <authorList>
            <consortium name="Pathogen Informatics"/>
        </authorList>
    </citation>
    <scope>NUCLEOTIDE SEQUENCE [LARGE SCALE GENOMIC DNA]</scope>
    <source>
        <strain evidence="9 10">NCTC12971</strain>
    </source>
</reference>
<organism evidence="9 10">
    <name type="scientific">Serratia rubidaea</name>
    <name type="common">Serratia marinorubra</name>
    <dbReference type="NCBI Taxonomy" id="61652"/>
    <lineage>
        <taxon>Bacteria</taxon>
        <taxon>Pseudomonadati</taxon>
        <taxon>Pseudomonadota</taxon>
        <taxon>Gammaproteobacteria</taxon>
        <taxon>Enterobacterales</taxon>
        <taxon>Yersiniaceae</taxon>
        <taxon>Serratia</taxon>
    </lineage>
</organism>
<dbReference type="EMBL" id="LR590463">
    <property type="protein sequence ID" value="VTP65150.1"/>
    <property type="molecule type" value="Genomic_DNA"/>
</dbReference>
<dbReference type="InterPro" id="IPR020846">
    <property type="entry name" value="MFS_dom"/>
</dbReference>
<dbReference type="InterPro" id="IPR036259">
    <property type="entry name" value="MFS_trans_sf"/>
</dbReference>
<evidence type="ECO:0000313" key="10">
    <source>
        <dbReference type="Proteomes" id="UP000307968"/>
    </source>
</evidence>
<dbReference type="AlphaFoldDB" id="A0A4U9HLV8"/>
<evidence type="ECO:0000256" key="4">
    <source>
        <dbReference type="ARBA" id="ARBA00022692"/>
    </source>
</evidence>
<keyword evidence="6 7" id="KW-0472">Membrane</keyword>
<feature type="transmembrane region" description="Helical" evidence="7">
    <location>
        <begin position="192"/>
        <end position="211"/>
    </location>
</feature>
<feature type="transmembrane region" description="Helical" evidence="7">
    <location>
        <begin position="313"/>
        <end position="331"/>
    </location>
</feature>
<feature type="transmembrane region" description="Helical" evidence="7">
    <location>
        <begin position="127"/>
        <end position="148"/>
    </location>
</feature>
<name>A0A4U9HLV8_SERRU</name>
<comment type="subcellular location">
    <subcellularLocation>
        <location evidence="1">Cell membrane</location>
        <topology evidence="1">Multi-pass membrane protein</topology>
    </subcellularLocation>
</comment>
<feature type="domain" description="Major facilitator superfamily (MFS) profile" evidence="8">
    <location>
        <begin position="36"/>
        <end position="431"/>
    </location>
</feature>
<evidence type="ECO:0000256" key="7">
    <source>
        <dbReference type="SAM" id="Phobius"/>
    </source>
</evidence>
<dbReference type="SUPFAM" id="SSF103473">
    <property type="entry name" value="MFS general substrate transporter"/>
    <property type="match status" value="1"/>
</dbReference>
<dbReference type="PANTHER" id="PTHR23517">
    <property type="entry name" value="RESISTANCE PROTEIN MDTM, PUTATIVE-RELATED-RELATED"/>
    <property type="match status" value="1"/>
</dbReference>
<dbReference type="InterPro" id="IPR050171">
    <property type="entry name" value="MFS_Transporters"/>
</dbReference>
<dbReference type="PROSITE" id="PS50850">
    <property type="entry name" value="MFS"/>
    <property type="match status" value="1"/>
</dbReference>
<keyword evidence="4 7" id="KW-0812">Transmembrane</keyword>
<dbReference type="PANTHER" id="PTHR23517:SF13">
    <property type="entry name" value="MAJOR FACILITATOR SUPERFAMILY MFS_1"/>
    <property type="match status" value="1"/>
</dbReference>
<dbReference type="Pfam" id="PF07690">
    <property type="entry name" value="MFS_1"/>
    <property type="match status" value="1"/>
</dbReference>
<keyword evidence="5 7" id="KW-1133">Transmembrane helix</keyword>
<dbReference type="Gene3D" id="1.20.1250.20">
    <property type="entry name" value="MFS general substrate transporter like domains"/>
    <property type="match status" value="2"/>
</dbReference>
<protein>
    <submittedName>
        <fullName evidence="9">Major Facilitator Superfamily</fullName>
    </submittedName>
</protein>
<feature type="transmembrane region" description="Helical" evidence="7">
    <location>
        <begin position="337"/>
        <end position="362"/>
    </location>
</feature>
<dbReference type="GO" id="GO:0022857">
    <property type="term" value="F:transmembrane transporter activity"/>
    <property type="evidence" value="ECO:0007669"/>
    <property type="project" value="InterPro"/>
</dbReference>
<feature type="transmembrane region" description="Helical" evidence="7">
    <location>
        <begin position="103"/>
        <end position="121"/>
    </location>
</feature>
<evidence type="ECO:0000313" key="9">
    <source>
        <dbReference type="EMBL" id="VTP65150.1"/>
    </source>
</evidence>
<dbReference type="Proteomes" id="UP000307968">
    <property type="component" value="Chromosome"/>
</dbReference>
<feature type="transmembrane region" description="Helical" evidence="7">
    <location>
        <begin position="160"/>
        <end position="180"/>
    </location>
</feature>